<dbReference type="PROSITE" id="PS00198">
    <property type="entry name" value="4FE4S_FER_1"/>
    <property type="match status" value="1"/>
</dbReference>
<dbReference type="InterPro" id="IPR052375">
    <property type="entry name" value="Complex_I_20kDa-like"/>
</dbReference>
<keyword evidence="7" id="KW-0411">Iron-sulfur</keyword>
<dbReference type="PANTHER" id="PTHR42989:SF1">
    <property type="entry name" value="FORMATE HYDROGENLYASE SUBUNIT 7-RELATED"/>
    <property type="match status" value="1"/>
</dbReference>
<evidence type="ECO:0000256" key="6">
    <source>
        <dbReference type="ARBA" id="ARBA00023004"/>
    </source>
</evidence>
<evidence type="ECO:0000256" key="5">
    <source>
        <dbReference type="ARBA" id="ARBA00022723"/>
    </source>
</evidence>
<sequence length="236" mass="25929">MKFIFDRIKNGKETIKNPLESNSNSYGKIIVDTSTCNLCGICEKECISGALKININKVEIDHSKCLFCKDCINSCPKSSLKMTNDYKLSYFEELGNEVRELVYKKFNRSLSLRAVDVGSCNGCFLELSALNNTYYDLSRYGVHMVASPRHADGLIISGALSINMKEAVLKAYEATAEPKIIIVLGACGVDGGIYKKGYAVNENISDIIPVDMFIPGCPPSPSAILEGILKLMKSNK</sequence>
<evidence type="ECO:0000256" key="2">
    <source>
        <dbReference type="ARBA" id="ARBA00009173"/>
    </source>
</evidence>
<reference evidence="9 10" key="1">
    <citation type="submission" date="2023-08" db="EMBL/GenBank/DDBJ databases">
        <title>Helicovermis profunda gen. nov., sp. nov., a novel mesophilic, fermentative bacterium within the Bacillota from a deep-sea hydrothermal vent chimney.</title>
        <authorList>
            <person name="Miyazaki U."/>
            <person name="Mizutani D."/>
            <person name="Hashimoto Y."/>
            <person name="Tame A."/>
            <person name="Sawayama S."/>
            <person name="Miyazaki J."/>
            <person name="Takai K."/>
            <person name="Nakagawa S."/>
        </authorList>
    </citation>
    <scope>NUCLEOTIDE SEQUENCE [LARGE SCALE GENOMIC DNA]</scope>
    <source>
        <strain evidence="9 10">S502</strain>
    </source>
</reference>
<proteinExistence type="inferred from homology"/>
<dbReference type="InterPro" id="IPR006137">
    <property type="entry name" value="NADH_UbQ_OxRdtase-like_20kDa"/>
</dbReference>
<dbReference type="EMBL" id="AP028654">
    <property type="protein sequence ID" value="BEP28451.1"/>
    <property type="molecule type" value="Genomic_DNA"/>
</dbReference>
<feature type="domain" description="4Fe-4S ferredoxin-type" evidence="8">
    <location>
        <begin position="56"/>
        <end position="85"/>
    </location>
</feature>
<dbReference type="InterPro" id="IPR017896">
    <property type="entry name" value="4Fe4S_Fe-S-bd"/>
</dbReference>
<dbReference type="PANTHER" id="PTHR42989">
    <property type="entry name" value="HYDROGENASE-4 COMPONENT I"/>
    <property type="match status" value="1"/>
</dbReference>
<protein>
    <recommendedName>
        <fullName evidence="8">4Fe-4S ferredoxin-type domain-containing protein</fullName>
    </recommendedName>
</protein>
<keyword evidence="4" id="KW-0004">4Fe-4S</keyword>
<comment type="similarity">
    <text evidence="2">Belongs to the complex I 20 kDa subunit family.</text>
</comment>
<dbReference type="PROSITE" id="PS51379">
    <property type="entry name" value="4FE4S_FER_2"/>
    <property type="match status" value="2"/>
</dbReference>
<dbReference type="RefSeq" id="WP_338536770.1">
    <property type="nucleotide sequence ID" value="NZ_AP028654.1"/>
</dbReference>
<dbReference type="GO" id="GO:0051539">
    <property type="term" value="F:4 iron, 4 sulfur cluster binding"/>
    <property type="evidence" value="ECO:0007669"/>
    <property type="project" value="UniProtKB-KW"/>
</dbReference>
<evidence type="ECO:0000313" key="10">
    <source>
        <dbReference type="Proteomes" id="UP001321786"/>
    </source>
</evidence>
<dbReference type="Proteomes" id="UP001321786">
    <property type="component" value="Chromosome"/>
</dbReference>
<dbReference type="AlphaFoldDB" id="A0AAU9E246"/>
<dbReference type="Pfam" id="PF01058">
    <property type="entry name" value="Oxidored_q6"/>
    <property type="match status" value="1"/>
</dbReference>
<dbReference type="SUPFAM" id="SSF56770">
    <property type="entry name" value="HydA/Nqo6-like"/>
    <property type="match status" value="1"/>
</dbReference>
<dbReference type="KEGG" id="hprf:HLPR_07820"/>
<feature type="domain" description="4Fe-4S ferredoxin-type" evidence="8">
    <location>
        <begin position="27"/>
        <end position="54"/>
    </location>
</feature>
<dbReference type="Gene3D" id="3.30.70.20">
    <property type="match status" value="1"/>
</dbReference>
<evidence type="ECO:0000313" key="9">
    <source>
        <dbReference type="EMBL" id="BEP28451.1"/>
    </source>
</evidence>
<keyword evidence="10" id="KW-1185">Reference proteome</keyword>
<comment type="similarity">
    <text evidence="3">Belongs to the FrhG family.</text>
</comment>
<dbReference type="InterPro" id="IPR017900">
    <property type="entry name" value="4Fe4S_Fe_S_CS"/>
</dbReference>
<name>A0AAU9E246_9FIRM</name>
<evidence type="ECO:0000256" key="4">
    <source>
        <dbReference type="ARBA" id="ARBA00022485"/>
    </source>
</evidence>
<organism evidence="9 10">
    <name type="scientific">Helicovermis profundi</name>
    <dbReference type="NCBI Taxonomy" id="3065157"/>
    <lineage>
        <taxon>Bacteria</taxon>
        <taxon>Bacillati</taxon>
        <taxon>Bacillota</taxon>
        <taxon>Clostridia</taxon>
        <taxon>Helicovermis</taxon>
    </lineage>
</organism>
<keyword evidence="6" id="KW-0408">Iron</keyword>
<dbReference type="NCBIfam" id="NF005012">
    <property type="entry name" value="PRK06411.1"/>
    <property type="match status" value="1"/>
</dbReference>
<dbReference type="Gene3D" id="3.40.50.12280">
    <property type="match status" value="1"/>
</dbReference>
<comment type="cofactor">
    <cofactor evidence="1">
        <name>[4Fe-4S] cluster</name>
        <dbReference type="ChEBI" id="CHEBI:49883"/>
    </cofactor>
</comment>
<evidence type="ECO:0000256" key="3">
    <source>
        <dbReference type="ARBA" id="ARBA00010870"/>
    </source>
</evidence>
<keyword evidence="5" id="KW-0479">Metal-binding</keyword>
<accession>A0AAU9E246</accession>
<evidence type="ECO:0000259" key="8">
    <source>
        <dbReference type="PROSITE" id="PS51379"/>
    </source>
</evidence>
<gene>
    <name evidence="9" type="ORF">HLPR_07820</name>
</gene>
<evidence type="ECO:0000256" key="7">
    <source>
        <dbReference type="ARBA" id="ARBA00023014"/>
    </source>
</evidence>
<dbReference type="SUPFAM" id="SSF54862">
    <property type="entry name" value="4Fe-4S ferredoxins"/>
    <property type="match status" value="1"/>
</dbReference>
<evidence type="ECO:0000256" key="1">
    <source>
        <dbReference type="ARBA" id="ARBA00001966"/>
    </source>
</evidence>
<dbReference type="GO" id="GO:0046872">
    <property type="term" value="F:metal ion binding"/>
    <property type="evidence" value="ECO:0007669"/>
    <property type="project" value="UniProtKB-KW"/>
</dbReference>